<dbReference type="GO" id="GO:0016829">
    <property type="term" value="F:lyase activity"/>
    <property type="evidence" value="ECO:0007669"/>
    <property type="project" value="UniProtKB-KW"/>
</dbReference>
<dbReference type="PANTHER" id="PTHR43583:SF1">
    <property type="entry name" value="2-IMINOACETATE SYNTHASE"/>
    <property type="match status" value="1"/>
</dbReference>
<dbReference type="OrthoDB" id="9801120at2"/>
<dbReference type="GO" id="GO:0009228">
    <property type="term" value="P:thiamine biosynthetic process"/>
    <property type="evidence" value="ECO:0007669"/>
    <property type="project" value="InterPro"/>
</dbReference>
<evidence type="ECO:0000256" key="7">
    <source>
        <dbReference type="SAM" id="MobiDB-lite"/>
    </source>
</evidence>
<dbReference type="InterPro" id="IPR034428">
    <property type="entry name" value="ThiH/NoCL/HydG-like"/>
</dbReference>
<dbReference type="Pfam" id="PF06968">
    <property type="entry name" value="BATS"/>
    <property type="match status" value="1"/>
</dbReference>
<keyword evidence="3" id="KW-0949">S-adenosyl-L-methionine</keyword>
<dbReference type="GO" id="GO:0005506">
    <property type="term" value="F:iron ion binding"/>
    <property type="evidence" value="ECO:0007669"/>
    <property type="project" value="InterPro"/>
</dbReference>
<feature type="domain" description="Biotin and thiamin synthesis-associated" evidence="8">
    <location>
        <begin position="256"/>
        <end position="359"/>
    </location>
</feature>
<accession>A4J0M1</accession>
<keyword evidence="5" id="KW-0408">Iron</keyword>
<dbReference type="KEGG" id="drm:Dred_0074"/>
<sequence>MGFYQECKEYQKSDFNSFFNKLTDEDIRRIIYKSRLSPWDYLALLSPVAERHLEEMAQRAQQLTLQHFGRSILLFTPLYLANYCVNQCVYCGFGAKNLINRKKLTLDEVAAEAKAIAATGLKHILILTGESRVHSSVQYIRDCVEVLKEYFTSVSIEIYPLEEEEYADLIATGVDGLTMYQEVYDEAEYDKIHLAGPKKNYRFRLEAPERACRAGIRTVNIGALLGFYDWRSEAFLTGVHANYLQSQYPAVEVSISPPRMRPHVGGYMPREKITDKNLVQYILAYRLFMPRGGITLSTRESAELRDHLLPLGVTKMSAGSSTNVGGHAGGEPSTSQFDISDERDVPAMVKMLYNQGYQPVFKDWQMLG</sequence>
<keyword evidence="2" id="KW-0004">4Fe-4S</keyword>
<dbReference type="Proteomes" id="UP000001556">
    <property type="component" value="Chromosome"/>
</dbReference>
<dbReference type="SFLD" id="SFLDF00301">
    <property type="entry name" value="2-iminoacetate_synthase_(ThiH)"/>
    <property type="match status" value="1"/>
</dbReference>
<evidence type="ECO:0000256" key="4">
    <source>
        <dbReference type="ARBA" id="ARBA00022723"/>
    </source>
</evidence>
<organism evidence="9 10">
    <name type="scientific">Desulforamulus reducens (strain ATCC BAA-1160 / DSM 100696 / MI-1)</name>
    <name type="common">Desulfotomaculum reducens</name>
    <dbReference type="NCBI Taxonomy" id="349161"/>
    <lineage>
        <taxon>Bacteria</taxon>
        <taxon>Bacillati</taxon>
        <taxon>Bacillota</taxon>
        <taxon>Clostridia</taxon>
        <taxon>Eubacteriales</taxon>
        <taxon>Peptococcaceae</taxon>
        <taxon>Desulforamulus</taxon>
    </lineage>
</organism>
<evidence type="ECO:0000259" key="8">
    <source>
        <dbReference type="SMART" id="SM00876"/>
    </source>
</evidence>
<dbReference type="eggNOG" id="COG0502">
    <property type="taxonomic scope" value="Bacteria"/>
</dbReference>
<dbReference type="SUPFAM" id="SSF102114">
    <property type="entry name" value="Radical SAM enzymes"/>
    <property type="match status" value="1"/>
</dbReference>
<keyword evidence="10" id="KW-1185">Reference proteome</keyword>
<dbReference type="SFLD" id="SFLDG01081">
    <property type="entry name" value="cleavage_of_the_Ca-Cb_bond_in"/>
    <property type="match status" value="1"/>
</dbReference>
<feature type="region of interest" description="Disordered" evidence="7">
    <location>
        <begin position="320"/>
        <end position="340"/>
    </location>
</feature>
<dbReference type="InterPro" id="IPR013785">
    <property type="entry name" value="Aldolase_TIM"/>
</dbReference>
<dbReference type="GO" id="GO:0051539">
    <property type="term" value="F:4 iron, 4 sulfur cluster binding"/>
    <property type="evidence" value="ECO:0007669"/>
    <property type="project" value="UniProtKB-KW"/>
</dbReference>
<evidence type="ECO:0000256" key="2">
    <source>
        <dbReference type="ARBA" id="ARBA00022485"/>
    </source>
</evidence>
<gene>
    <name evidence="9" type="ordered locus">Dred_0074</name>
</gene>
<evidence type="ECO:0000256" key="6">
    <source>
        <dbReference type="ARBA" id="ARBA00023014"/>
    </source>
</evidence>
<dbReference type="RefSeq" id="WP_011876468.1">
    <property type="nucleotide sequence ID" value="NC_009253.1"/>
</dbReference>
<keyword evidence="4" id="KW-0479">Metal-binding</keyword>
<dbReference type="NCBIfam" id="TIGR02351">
    <property type="entry name" value="thiH"/>
    <property type="match status" value="1"/>
</dbReference>
<evidence type="ECO:0000256" key="3">
    <source>
        <dbReference type="ARBA" id="ARBA00022691"/>
    </source>
</evidence>
<evidence type="ECO:0000313" key="10">
    <source>
        <dbReference type="Proteomes" id="UP000001556"/>
    </source>
</evidence>
<dbReference type="AlphaFoldDB" id="A4J0M1"/>
<name>A4J0M1_DESRM</name>
<dbReference type="InterPro" id="IPR010722">
    <property type="entry name" value="BATS_dom"/>
</dbReference>
<evidence type="ECO:0000313" key="9">
    <source>
        <dbReference type="EMBL" id="ABO48624.1"/>
    </source>
</evidence>
<dbReference type="SFLD" id="SFLDS00029">
    <property type="entry name" value="Radical_SAM"/>
    <property type="match status" value="1"/>
</dbReference>
<dbReference type="SFLD" id="SFLDG01060">
    <property type="entry name" value="BATS_domain_containing"/>
    <property type="match status" value="1"/>
</dbReference>
<evidence type="ECO:0000256" key="1">
    <source>
        <dbReference type="ARBA" id="ARBA00001966"/>
    </source>
</evidence>
<dbReference type="CDD" id="cd01335">
    <property type="entry name" value="Radical_SAM"/>
    <property type="match status" value="1"/>
</dbReference>
<dbReference type="Gene3D" id="3.20.20.70">
    <property type="entry name" value="Aldolase class I"/>
    <property type="match status" value="1"/>
</dbReference>
<dbReference type="InterPro" id="IPR058240">
    <property type="entry name" value="rSAM_sf"/>
</dbReference>
<protein>
    <submittedName>
        <fullName evidence="9">Tyrosine lyase ThiH</fullName>
    </submittedName>
</protein>
<dbReference type="InterPro" id="IPR007197">
    <property type="entry name" value="rSAM"/>
</dbReference>
<keyword evidence="6" id="KW-0411">Iron-sulfur</keyword>
<proteinExistence type="predicted"/>
<dbReference type="InterPro" id="IPR012726">
    <property type="entry name" value="ThiH"/>
</dbReference>
<keyword evidence="9" id="KW-0456">Lyase</keyword>
<dbReference type="PANTHER" id="PTHR43583">
    <property type="entry name" value="2-IMINOACETATE SYNTHASE"/>
    <property type="match status" value="1"/>
</dbReference>
<comment type="cofactor">
    <cofactor evidence="1">
        <name>[4Fe-4S] cluster</name>
        <dbReference type="ChEBI" id="CHEBI:49883"/>
    </cofactor>
</comment>
<dbReference type="Pfam" id="PF04055">
    <property type="entry name" value="Radical_SAM"/>
    <property type="match status" value="1"/>
</dbReference>
<dbReference type="STRING" id="349161.Dred_0074"/>
<dbReference type="HOGENOM" id="CLU_046249_1_0_9"/>
<dbReference type="EMBL" id="CP000612">
    <property type="protein sequence ID" value="ABO48624.1"/>
    <property type="molecule type" value="Genomic_DNA"/>
</dbReference>
<evidence type="ECO:0000256" key="5">
    <source>
        <dbReference type="ARBA" id="ARBA00023004"/>
    </source>
</evidence>
<dbReference type="SMART" id="SM00876">
    <property type="entry name" value="BATS"/>
    <property type="match status" value="1"/>
</dbReference>
<reference evidence="9 10" key="1">
    <citation type="submission" date="2007-03" db="EMBL/GenBank/DDBJ databases">
        <title>Complete sequence of Desulfotomaculum reducens MI-1.</title>
        <authorList>
            <consortium name="US DOE Joint Genome Institute"/>
            <person name="Copeland A."/>
            <person name="Lucas S."/>
            <person name="Lapidus A."/>
            <person name="Barry K."/>
            <person name="Detter J.C."/>
            <person name="Glavina del Rio T."/>
            <person name="Hammon N."/>
            <person name="Israni S."/>
            <person name="Dalin E."/>
            <person name="Tice H."/>
            <person name="Pitluck S."/>
            <person name="Sims D."/>
            <person name="Brettin T."/>
            <person name="Bruce D."/>
            <person name="Han C."/>
            <person name="Tapia R."/>
            <person name="Schmutz J."/>
            <person name="Larimer F."/>
            <person name="Land M."/>
            <person name="Hauser L."/>
            <person name="Kyrpides N."/>
            <person name="Kim E."/>
            <person name="Tebo B.M."/>
            <person name="Richardson P."/>
        </authorList>
    </citation>
    <scope>NUCLEOTIDE SEQUENCE [LARGE SCALE GENOMIC DNA]</scope>
    <source>
        <strain evidence="9 10">MI-1</strain>
    </source>
</reference>